<organism evidence="1 2">
    <name type="scientific">Halalkalibacter kiskunsagensis</name>
    <dbReference type="NCBI Taxonomy" id="1548599"/>
    <lineage>
        <taxon>Bacteria</taxon>
        <taxon>Bacillati</taxon>
        <taxon>Bacillota</taxon>
        <taxon>Bacilli</taxon>
        <taxon>Bacillales</taxon>
        <taxon>Bacillaceae</taxon>
        <taxon>Halalkalibacter</taxon>
    </lineage>
</organism>
<comment type="caution">
    <text evidence="1">The sequence shown here is derived from an EMBL/GenBank/DDBJ whole genome shotgun (WGS) entry which is preliminary data.</text>
</comment>
<evidence type="ECO:0000313" key="1">
    <source>
        <dbReference type="EMBL" id="MFC0473214.1"/>
    </source>
</evidence>
<dbReference type="PROSITE" id="PS51257">
    <property type="entry name" value="PROKAR_LIPOPROTEIN"/>
    <property type="match status" value="1"/>
</dbReference>
<evidence type="ECO:0000313" key="2">
    <source>
        <dbReference type="Proteomes" id="UP001589838"/>
    </source>
</evidence>
<gene>
    <name evidence="1" type="ORF">ACFFHM_22620</name>
</gene>
<keyword evidence="2" id="KW-1185">Reference proteome</keyword>
<reference evidence="1 2" key="1">
    <citation type="submission" date="2024-09" db="EMBL/GenBank/DDBJ databases">
        <authorList>
            <person name="Sun Q."/>
            <person name="Mori K."/>
        </authorList>
    </citation>
    <scope>NUCLEOTIDE SEQUENCE [LARGE SCALE GENOMIC DNA]</scope>
    <source>
        <strain evidence="1 2">NCAIM B.02610</strain>
    </source>
</reference>
<dbReference type="Proteomes" id="UP001589838">
    <property type="component" value="Unassembled WGS sequence"/>
</dbReference>
<sequence>MTMKVWQVGTALYLLLLVTGCTVTNEEALELGYQAFKTGVEKEQQDSNTELTMLELYLPRGFEVLEELDYNVQIQSRDQLFLLFHSPTELPTSNIHLQRDMEYAGGALLYELIESNKQLAYLIVSEEEDGRLFVITTIGGAKLSTLTTYKDLEDNIGAMTEIVHSYRPK</sequence>
<proteinExistence type="predicted"/>
<dbReference type="RefSeq" id="WP_335960038.1">
    <property type="nucleotide sequence ID" value="NZ_JAXBLX010000008.1"/>
</dbReference>
<evidence type="ECO:0008006" key="3">
    <source>
        <dbReference type="Google" id="ProtNLM"/>
    </source>
</evidence>
<dbReference type="EMBL" id="JBHLUX010000092">
    <property type="protein sequence ID" value="MFC0473214.1"/>
    <property type="molecule type" value="Genomic_DNA"/>
</dbReference>
<name>A0ABV6KIP3_9BACI</name>
<protein>
    <recommendedName>
        <fullName evidence="3">DUF4252 domain-containing protein</fullName>
    </recommendedName>
</protein>
<accession>A0ABV6KIP3</accession>